<comment type="caution">
    <text evidence="2">The sequence shown here is derived from an EMBL/GenBank/DDBJ whole genome shotgun (WGS) entry which is preliminary data.</text>
</comment>
<accession>A0A625PLZ7</accession>
<keyword evidence="1" id="KW-0812">Transmembrane</keyword>
<feature type="transmembrane region" description="Helical" evidence="1">
    <location>
        <begin position="36"/>
        <end position="56"/>
    </location>
</feature>
<dbReference type="EMBL" id="AALIND010000038">
    <property type="protein sequence ID" value="ECZ9813257.1"/>
    <property type="molecule type" value="Genomic_DNA"/>
</dbReference>
<evidence type="ECO:0000313" key="2">
    <source>
        <dbReference type="EMBL" id="ECZ9813257.1"/>
    </source>
</evidence>
<keyword evidence="1" id="KW-1133">Transmembrane helix</keyword>
<feature type="transmembrane region" description="Helical" evidence="1">
    <location>
        <begin position="6"/>
        <end position="24"/>
    </location>
</feature>
<name>A0A625PLZ7_SALEN</name>
<dbReference type="AlphaFoldDB" id="A0A625PLZ7"/>
<evidence type="ECO:0000256" key="1">
    <source>
        <dbReference type="SAM" id="Phobius"/>
    </source>
</evidence>
<organism evidence="2">
    <name type="scientific">Salmonella enteritidis</name>
    <dbReference type="NCBI Taxonomy" id="149539"/>
    <lineage>
        <taxon>Bacteria</taxon>
        <taxon>Pseudomonadati</taxon>
        <taxon>Pseudomonadota</taxon>
        <taxon>Gammaproteobacteria</taxon>
        <taxon>Enterobacterales</taxon>
        <taxon>Enterobacteriaceae</taxon>
        <taxon>Salmonella</taxon>
    </lineage>
</organism>
<reference evidence="2" key="1">
    <citation type="submission" date="2018-07" db="EMBL/GenBank/DDBJ databases">
        <authorList>
            <person name="Ashton P.M."/>
            <person name="Dallman T."/>
            <person name="Nair S."/>
            <person name="De Pinna E."/>
            <person name="Peters T."/>
            <person name="Grant K."/>
        </authorList>
    </citation>
    <scope>NUCLEOTIDE SEQUENCE</scope>
    <source>
        <strain evidence="2">127426</strain>
    </source>
</reference>
<proteinExistence type="predicted"/>
<protein>
    <submittedName>
        <fullName evidence="2">Cobalamin biosynthesis protein CbiX</fullName>
    </submittedName>
</protein>
<keyword evidence="1" id="KW-0472">Membrane</keyword>
<gene>
    <name evidence="2" type="ORF">A4M41_23275</name>
</gene>
<sequence length="94" mass="10096">MHYLFVLIPLALFASAAALALPWFMVRAGMREMVQLSCAIAAVLGLCAATGIFSNADNGPLALLFGCAALACFLYAIDCALPLYMTRKKPRKQL</sequence>
<feature type="transmembrane region" description="Helical" evidence="1">
    <location>
        <begin position="62"/>
        <end position="84"/>
    </location>
</feature>